<dbReference type="InterPro" id="IPR017853">
    <property type="entry name" value="GH"/>
</dbReference>
<protein>
    <recommendedName>
        <fullName evidence="3">Alpha-amylase</fullName>
        <ecNumber evidence="3">3.2.1.1</ecNumber>
    </recommendedName>
</protein>
<dbReference type="SUPFAM" id="SSF51011">
    <property type="entry name" value="Glycosyl hydrolase domain"/>
    <property type="match status" value="1"/>
</dbReference>
<evidence type="ECO:0000259" key="5">
    <source>
        <dbReference type="SMART" id="SM00642"/>
    </source>
</evidence>
<dbReference type="SMART" id="SM00642">
    <property type="entry name" value="Aamy"/>
    <property type="match status" value="1"/>
</dbReference>
<feature type="domain" description="Glycosyl hydrolase family 13 catalytic" evidence="5">
    <location>
        <begin position="43"/>
        <end position="479"/>
    </location>
</feature>
<dbReference type="Gene3D" id="3.20.20.80">
    <property type="entry name" value="Glycosidases"/>
    <property type="match status" value="1"/>
</dbReference>
<dbReference type="GO" id="GO:0004556">
    <property type="term" value="F:alpha-amylase activity"/>
    <property type="evidence" value="ECO:0007669"/>
    <property type="project" value="UniProtKB-UniRule"/>
</dbReference>
<dbReference type="Pfam" id="PF16657">
    <property type="entry name" value="Malt_amylase_C"/>
    <property type="match status" value="1"/>
</dbReference>
<keyword evidence="3" id="KW-0378">Hydrolase</keyword>
<dbReference type="Gene3D" id="3.90.400.10">
    <property type="entry name" value="Oligo-1,6-glucosidase, Domain 2"/>
    <property type="match status" value="1"/>
</dbReference>
<dbReference type="PANTHER" id="PTHR10357:SF219">
    <property type="entry name" value="MALTOSE ALPHA-D-GLUCOSYLTRANSFERASE"/>
    <property type="match status" value="1"/>
</dbReference>
<dbReference type="Proteomes" id="UP000502756">
    <property type="component" value="Chromosome"/>
</dbReference>
<dbReference type="InterPro" id="IPR032091">
    <property type="entry name" value="Malt_amylase-like_C"/>
</dbReference>
<gene>
    <name evidence="6" type="ORF">HNV11_09175</name>
</gene>
<dbReference type="PRINTS" id="PR00110">
    <property type="entry name" value="ALPHAAMYLASE"/>
</dbReference>
<evidence type="ECO:0000313" key="7">
    <source>
        <dbReference type="Proteomes" id="UP000502756"/>
    </source>
</evidence>
<evidence type="ECO:0000256" key="2">
    <source>
        <dbReference type="RuleBase" id="RU003615"/>
    </source>
</evidence>
<accession>A0A6M5Y4U6</accession>
<dbReference type="InterPro" id="IPR006046">
    <property type="entry name" value="Alpha_amylase"/>
</dbReference>
<evidence type="ECO:0000313" key="6">
    <source>
        <dbReference type="EMBL" id="QJW89537.1"/>
    </source>
</evidence>
<keyword evidence="3" id="KW-0119">Carbohydrate metabolism</keyword>
<dbReference type="Gene3D" id="2.60.40.1180">
    <property type="entry name" value="Golgi alpha-mannosidase II"/>
    <property type="match status" value="1"/>
</dbReference>
<feature type="chain" id="PRO_5026790402" description="Alpha-amylase" evidence="4">
    <location>
        <begin position="22"/>
        <end position="570"/>
    </location>
</feature>
<proteinExistence type="inferred from homology"/>
<dbReference type="GO" id="GO:0043169">
    <property type="term" value="F:cation binding"/>
    <property type="evidence" value="ECO:0007669"/>
    <property type="project" value="InterPro"/>
</dbReference>
<keyword evidence="3" id="KW-0326">Glycosidase</keyword>
<comment type="catalytic activity">
    <reaction evidence="3">
        <text>Endohydrolysis of (1-&gt;4)-alpha-D-glucosidic linkages in polysaccharides containing three or more (1-&gt;4)-alpha-linked D-glucose units.</text>
        <dbReference type="EC" id="3.2.1.1"/>
    </reaction>
</comment>
<dbReference type="InterPro" id="IPR045857">
    <property type="entry name" value="O16G_dom_2"/>
</dbReference>
<dbReference type="EMBL" id="CP053435">
    <property type="protein sequence ID" value="QJW89537.1"/>
    <property type="molecule type" value="Genomic_DNA"/>
</dbReference>
<name>A0A6M5Y4U6_9BACT</name>
<dbReference type="InterPro" id="IPR013780">
    <property type="entry name" value="Glyco_hydro_b"/>
</dbReference>
<dbReference type="SUPFAM" id="SSF51445">
    <property type="entry name" value="(Trans)glycosidases"/>
    <property type="match status" value="1"/>
</dbReference>
<dbReference type="CDD" id="cd11334">
    <property type="entry name" value="AmyAc_TreS"/>
    <property type="match status" value="1"/>
</dbReference>
<dbReference type="GO" id="GO:0005975">
    <property type="term" value="P:carbohydrate metabolic process"/>
    <property type="evidence" value="ECO:0007669"/>
    <property type="project" value="InterPro"/>
</dbReference>
<sequence>MQKLILILCAGLLLQCQQHSATEKPLPADFKTELWYKHSLIYNLDVEVFKDSDGDGIGDFQGLVQQLDYLKNLGVDVIWLSPFQPTPNRDDGYDVADFYGIDTRLGTRADFDEFMRQARQRGIRVIMDMVVNHTSDQHHWFQQARRSKNSPYHSWYVWSDKQPDNWDVGMVFPGVQKEIWSYDKQAGAYFYHRFYNFQPDLNAQNPAVQREIRKILKHWLDAGVSGFRLDAVPFMIEIADPEKKDYKPQFEIIDMLHKYIQWQRGDAIVLGEANVAPEDQKDYFGEDDKGMQMMFNFYANQYLFYALATGQLQPFIDAMKATKDIPSAAQWAIFLRNHDEIDLGRLSDKQREEVYARFGPQKNMQLYDRGIRRRLAPMLGDPRQIRFAYSLLFSLPGTPVIRYGEEIGMGDDLRLKESESVRTPMQWTNAPNAGFTTGSKPVKPVISQGEYGYPNVNVATESQDSTSLLNFISDLIHLRKQCPEIGLGTSTILDTGNPNVLAIRYDWQGQSLAMVHNFSTQTQQLQLPLAGKSDKRLVNLLEKTEVRAGPGGAYPLSLPGYGYQWYRMKL</sequence>
<dbReference type="KEGG" id="stae:HNV11_09175"/>
<dbReference type="Pfam" id="PF00128">
    <property type="entry name" value="Alpha-amylase"/>
    <property type="match status" value="1"/>
</dbReference>
<comment type="similarity">
    <text evidence="1 2">Belongs to the glycosyl hydrolase 13 family.</text>
</comment>
<dbReference type="PANTHER" id="PTHR10357">
    <property type="entry name" value="ALPHA-AMYLASE FAMILY MEMBER"/>
    <property type="match status" value="1"/>
</dbReference>
<keyword evidence="4" id="KW-0732">Signal</keyword>
<evidence type="ECO:0000256" key="3">
    <source>
        <dbReference type="RuleBase" id="RU361134"/>
    </source>
</evidence>
<reference evidence="6 7" key="1">
    <citation type="submission" date="2020-05" db="EMBL/GenBank/DDBJ databases">
        <title>Genome sequencing of Spirosoma sp. TS118.</title>
        <authorList>
            <person name="Lee J.-H."/>
            <person name="Jeong S."/>
            <person name="Zhao L."/>
            <person name="Jung J.-H."/>
            <person name="Kim M.-K."/>
            <person name="Lim S."/>
        </authorList>
    </citation>
    <scope>NUCLEOTIDE SEQUENCE [LARGE SCALE GENOMIC DNA]</scope>
    <source>
        <strain evidence="6 7">TS118</strain>
    </source>
</reference>
<dbReference type="AlphaFoldDB" id="A0A6M5Y4U6"/>
<organism evidence="6 7">
    <name type="scientific">Spirosoma taeanense</name>
    <dbReference type="NCBI Taxonomy" id="2735870"/>
    <lineage>
        <taxon>Bacteria</taxon>
        <taxon>Pseudomonadati</taxon>
        <taxon>Bacteroidota</taxon>
        <taxon>Cytophagia</taxon>
        <taxon>Cytophagales</taxon>
        <taxon>Cytophagaceae</taxon>
        <taxon>Spirosoma</taxon>
    </lineage>
</organism>
<keyword evidence="7" id="KW-1185">Reference proteome</keyword>
<dbReference type="RefSeq" id="WP_171739376.1">
    <property type="nucleotide sequence ID" value="NZ_CP053435.1"/>
</dbReference>
<feature type="signal peptide" evidence="4">
    <location>
        <begin position="1"/>
        <end position="21"/>
    </location>
</feature>
<evidence type="ECO:0000256" key="1">
    <source>
        <dbReference type="ARBA" id="ARBA00008061"/>
    </source>
</evidence>
<dbReference type="InterPro" id="IPR006047">
    <property type="entry name" value="GH13_cat_dom"/>
</dbReference>
<evidence type="ECO:0000256" key="4">
    <source>
        <dbReference type="SAM" id="SignalP"/>
    </source>
</evidence>
<dbReference type="EC" id="3.2.1.1" evidence="3"/>